<protein>
    <submittedName>
        <fullName evidence="1">Ethylene-responsive transcription factor RAP2-12-like</fullName>
    </submittedName>
</protein>
<organism evidence="1 2">
    <name type="scientific">Senna tora</name>
    <dbReference type="NCBI Taxonomy" id="362788"/>
    <lineage>
        <taxon>Eukaryota</taxon>
        <taxon>Viridiplantae</taxon>
        <taxon>Streptophyta</taxon>
        <taxon>Embryophyta</taxon>
        <taxon>Tracheophyta</taxon>
        <taxon>Spermatophyta</taxon>
        <taxon>Magnoliopsida</taxon>
        <taxon>eudicotyledons</taxon>
        <taxon>Gunneridae</taxon>
        <taxon>Pentapetalae</taxon>
        <taxon>rosids</taxon>
        <taxon>fabids</taxon>
        <taxon>Fabales</taxon>
        <taxon>Fabaceae</taxon>
        <taxon>Caesalpinioideae</taxon>
        <taxon>Cassia clade</taxon>
        <taxon>Senna</taxon>
    </lineage>
</organism>
<name>A0A834STH5_9FABA</name>
<keyword evidence="2" id="KW-1185">Reference proteome</keyword>
<dbReference type="EMBL" id="JAAIUW010000011">
    <property type="protein sequence ID" value="KAF7810188.1"/>
    <property type="molecule type" value="Genomic_DNA"/>
</dbReference>
<evidence type="ECO:0000313" key="2">
    <source>
        <dbReference type="Proteomes" id="UP000634136"/>
    </source>
</evidence>
<reference evidence="1" key="1">
    <citation type="submission" date="2020-09" db="EMBL/GenBank/DDBJ databases">
        <title>Genome-Enabled Discovery of Anthraquinone Biosynthesis in Senna tora.</title>
        <authorList>
            <person name="Kang S.-H."/>
            <person name="Pandey R.P."/>
            <person name="Lee C.-M."/>
            <person name="Sim J.-S."/>
            <person name="Jeong J.-T."/>
            <person name="Choi B.-S."/>
            <person name="Jung M."/>
            <person name="Ginzburg D."/>
            <person name="Zhao K."/>
            <person name="Won S.Y."/>
            <person name="Oh T.-J."/>
            <person name="Yu Y."/>
            <person name="Kim N.-H."/>
            <person name="Lee O.R."/>
            <person name="Lee T.-H."/>
            <person name="Bashyal P."/>
            <person name="Kim T.-S."/>
            <person name="Lee W.-H."/>
            <person name="Kawkins C."/>
            <person name="Kim C.-K."/>
            <person name="Kim J.S."/>
            <person name="Ahn B.O."/>
            <person name="Rhee S.Y."/>
            <person name="Sohng J.K."/>
        </authorList>
    </citation>
    <scope>NUCLEOTIDE SEQUENCE</scope>
    <source>
        <tissue evidence="1">Leaf</tissue>
    </source>
</reference>
<comment type="caution">
    <text evidence="1">The sequence shown here is derived from an EMBL/GenBank/DDBJ whole genome shotgun (WGS) entry which is preliminary data.</text>
</comment>
<sequence>MKKPSARKRFSSKPSRSGLVDLDDDFEANFRQFKDDFDVDEDDDLLIDVKPFGFSAIIHSKPSKSLLVLV</sequence>
<dbReference type="Proteomes" id="UP000634136">
    <property type="component" value="Unassembled WGS sequence"/>
</dbReference>
<evidence type="ECO:0000313" key="1">
    <source>
        <dbReference type="EMBL" id="KAF7810188.1"/>
    </source>
</evidence>
<gene>
    <name evidence="1" type="ORF">G2W53_036931</name>
</gene>
<accession>A0A834STH5</accession>
<dbReference type="AlphaFoldDB" id="A0A834STH5"/>
<proteinExistence type="predicted"/>